<accession>A0ABS7C0V3</accession>
<dbReference type="Proteomes" id="UP001519887">
    <property type="component" value="Unassembled WGS sequence"/>
</dbReference>
<keyword evidence="3" id="KW-1185">Reference proteome</keyword>
<comment type="caution">
    <text evidence="2">The sequence shown here is derived from an EMBL/GenBank/DDBJ whole genome shotgun (WGS) entry which is preliminary data.</text>
</comment>
<dbReference type="InterPro" id="IPR011437">
    <property type="entry name" value="DUF1540"/>
</dbReference>
<gene>
    <name evidence="2" type="ORF">K0U00_10720</name>
</gene>
<protein>
    <submittedName>
        <fullName evidence="2">DUF1540 domain-containing protein</fullName>
    </submittedName>
</protein>
<dbReference type="RefSeq" id="WP_210037686.1">
    <property type="nucleotide sequence ID" value="NZ_JBHLVU010000022.1"/>
</dbReference>
<proteinExistence type="predicted"/>
<name>A0ABS7C0V3_9BACL</name>
<sequence length="70" mass="7616">MPKGVSCSVANCSFWGQGNQCNADQIMIDIDSHAHTNLDSEFAGEHFQASHQDNATESASTCCHTFKPKE</sequence>
<organism evidence="2 3">
    <name type="scientific">Paenibacillus sepulcri</name>
    <dbReference type="NCBI Taxonomy" id="359917"/>
    <lineage>
        <taxon>Bacteria</taxon>
        <taxon>Bacillati</taxon>
        <taxon>Bacillota</taxon>
        <taxon>Bacilli</taxon>
        <taxon>Bacillales</taxon>
        <taxon>Paenibacillaceae</taxon>
        <taxon>Paenibacillus</taxon>
    </lineage>
</organism>
<evidence type="ECO:0000313" key="2">
    <source>
        <dbReference type="EMBL" id="MBW7454503.1"/>
    </source>
</evidence>
<dbReference type="Pfam" id="PF07561">
    <property type="entry name" value="DUF1540"/>
    <property type="match status" value="1"/>
</dbReference>
<dbReference type="EMBL" id="JAHZIK010000209">
    <property type="protein sequence ID" value="MBW7454503.1"/>
    <property type="molecule type" value="Genomic_DNA"/>
</dbReference>
<evidence type="ECO:0000313" key="3">
    <source>
        <dbReference type="Proteomes" id="UP001519887"/>
    </source>
</evidence>
<reference evidence="2 3" key="1">
    <citation type="submission" date="2021-07" db="EMBL/GenBank/DDBJ databases">
        <title>Paenibacillus radiodurans sp. nov., isolated from the southeastern edge of Tengger Desert.</title>
        <authorList>
            <person name="Zhang G."/>
        </authorList>
    </citation>
    <scope>NUCLEOTIDE SEQUENCE [LARGE SCALE GENOMIC DNA]</scope>
    <source>
        <strain evidence="2 3">CCM 7311</strain>
    </source>
</reference>
<feature type="domain" description="DUF1540" evidence="1">
    <location>
        <begin position="5"/>
        <end position="66"/>
    </location>
</feature>
<evidence type="ECO:0000259" key="1">
    <source>
        <dbReference type="Pfam" id="PF07561"/>
    </source>
</evidence>